<comment type="subcellular location">
    <subcellularLocation>
        <location evidence="1">Membrane</location>
        <topology evidence="1">Multi-pass membrane protein</topology>
    </subcellularLocation>
</comment>
<proteinExistence type="predicted"/>
<evidence type="ECO:0000256" key="5">
    <source>
        <dbReference type="ARBA" id="ARBA00023136"/>
    </source>
</evidence>
<feature type="transmembrane region" description="Helical" evidence="9">
    <location>
        <begin position="147"/>
        <end position="166"/>
    </location>
</feature>
<feature type="region of interest" description="Disordered" evidence="8">
    <location>
        <begin position="711"/>
        <end position="775"/>
    </location>
</feature>
<organism evidence="12 13">
    <name type="scientific">Blumeria hordei</name>
    <name type="common">Barley powdery mildew</name>
    <name type="synonym">Blumeria graminis f. sp. hordei</name>
    <dbReference type="NCBI Taxonomy" id="2867405"/>
    <lineage>
        <taxon>Eukaryota</taxon>
        <taxon>Fungi</taxon>
        <taxon>Dikarya</taxon>
        <taxon>Ascomycota</taxon>
        <taxon>Pezizomycotina</taxon>
        <taxon>Leotiomycetes</taxon>
        <taxon>Erysiphales</taxon>
        <taxon>Erysiphaceae</taxon>
        <taxon>Blumeria</taxon>
    </lineage>
</organism>
<dbReference type="GO" id="GO:0030026">
    <property type="term" value="P:intracellular manganese ion homeostasis"/>
    <property type="evidence" value="ECO:0007669"/>
    <property type="project" value="TreeGrafter"/>
</dbReference>
<feature type="domain" description="CBS" evidence="10">
    <location>
        <begin position="324"/>
        <end position="389"/>
    </location>
</feature>
<evidence type="ECO:0000256" key="1">
    <source>
        <dbReference type="ARBA" id="ARBA00004141"/>
    </source>
</evidence>
<sequence length="775" mass="84667">MSIRQHATSGRASPINPLATGGLVRYTLLGLTQASHVVAAPVVKYFNLTKKDQIGEGELNLWIYLATATFLVLLGGAFAGLTIALMGQDGVYLQVIATSGEGKEQRHAQSVYNLLRKGKHWVLVTLLLSNVIVNESLPIVLDRSLGGGWPAVLGSTVLIVIFGEVIPQSVCVRYGLSIGSYMAPCVLGLMWIMAPIAWPIAKLLDKLLGEDHGTVYKKSGLKTLVTLHKTLGTSPTERLNQDEVTIISAVLDLKDKAVGDIMTPIEDVFTMSEDTILDEDTMNIILSAGYSRIPIFEPGNPQNFVGMLLVKILITYDPEDCKKVSEFALATLPETRPETSCLDIVNFFQEGKSHMVLVSEYPAENYGAIGVVTLEDVIEELIGEEIIDESDVYIDVHKAIRRLAPAPKARVQKTQTVVNLDENTENVSDNCLADLSENNIGGQIYFQGDPVPNDSITISAPLGTSPKTTFLRKSIGGIAGDGPITIRGNASDMRDQLKHLGPSNLASRPKTTRYAAVKIKSGLATVRSNSRVGDLAIQNDSLPMGPNDNNLSEMRLSPSKPTTGNFSNINADQQDFPNVTPRGEGDALIPALQPGFGTFYQNNQFNSLPVHERALATIYPNVNLQEFKQISTNSLSGRASESSSASSENLITTQSRGCSPKRRIRHHKRTARSGSITENIIEAGGIRKVILETNSSGEDFEHNRNMNYNRKINDNHDNITHNPQISPSSYVTVNKNDSTTAENSNTQAPSKNDESKKKRRKNRKRKIKSKEDRTL</sequence>
<evidence type="ECO:0000313" key="13">
    <source>
        <dbReference type="Proteomes" id="UP000275772"/>
    </source>
</evidence>
<dbReference type="AlphaFoldDB" id="A0A383URF7"/>
<dbReference type="Pfam" id="PF01595">
    <property type="entry name" value="CNNM"/>
    <property type="match status" value="1"/>
</dbReference>
<evidence type="ECO:0000256" key="7">
    <source>
        <dbReference type="PROSITE-ProRule" id="PRU01193"/>
    </source>
</evidence>
<dbReference type="PROSITE" id="PS51846">
    <property type="entry name" value="CNNM"/>
    <property type="match status" value="1"/>
</dbReference>
<evidence type="ECO:0000256" key="6">
    <source>
        <dbReference type="PROSITE-ProRule" id="PRU00703"/>
    </source>
</evidence>
<feature type="transmembrane region" description="Helical" evidence="9">
    <location>
        <begin position="121"/>
        <end position="141"/>
    </location>
</feature>
<dbReference type="CDD" id="cd04590">
    <property type="entry name" value="CBS_pair_CorC_HlyC_assoc"/>
    <property type="match status" value="1"/>
</dbReference>
<evidence type="ECO:0000259" key="11">
    <source>
        <dbReference type="PROSITE" id="PS51846"/>
    </source>
</evidence>
<evidence type="ECO:0000313" key="12">
    <source>
        <dbReference type="EMBL" id="SZF02369.1"/>
    </source>
</evidence>
<dbReference type="FunFam" id="3.10.580.10:FF:000006">
    <property type="entry name" value="DUF21 and CBS domain protein"/>
    <property type="match status" value="1"/>
</dbReference>
<dbReference type="InterPro" id="IPR000644">
    <property type="entry name" value="CBS_dom"/>
</dbReference>
<feature type="compositionally biased region" description="Basic residues" evidence="8">
    <location>
        <begin position="757"/>
        <end position="768"/>
    </location>
</feature>
<dbReference type="InterPro" id="IPR044751">
    <property type="entry name" value="Ion_transp-like_CBS"/>
</dbReference>
<evidence type="ECO:0000256" key="2">
    <source>
        <dbReference type="ARBA" id="ARBA00022692"/>
    </source>
</evidence>
<feature type="compositionally biased region" description="Low complexity" evidence="8">
    <location>
        <begin position="635"/>
        <end position="650"/>
    </location>
</feature>
<evidence type="ECO:0000256" key="9">
    <source>
        <dbReference type="SAM" id="Phobius"/>
    </source>
</evidence>
<dbReference type="PANTHER" id="PTHR12064:SF97">
    <property type="entry name" value="METAL TRANSPORTER CNNM-5"/>
    <property type="match status" value="1"/>
</dbReference>
<keyword evidence="2 7" id="KW-0812">Transmembrane</keyword>
<keyword evidence="3" id="KW-0677">Repeat</keyword>
<evidence type="ECO:0000256" key="3">
    <source>
        <dbReference type="ARBA" id="ARBA00022737"/>
    </source>
</evidence>
<dbReference type="EMBL" id="UNSH01000042">
    <property type="protein sequence ID" value="SZF02369.1"/>
    <property type="molecule type" value="Genomic_DNA"/>
</dbReference>
<feature type="domain" description="CNNM transmembrane" evidence="11">
    <location>
        <begin position="57"/>
        <end position="243"/>
    </location>
</feature>
<dbReference type="InterPro" id="IPR046342">
    <property type="entry name" value="CBS_dom_sf"/>
</dbReference>
<feature type="transmembrane region" description="Helical" evidence="9">
    <location>
        <begin position="61"/>
        <end position="85"/>
    </location>
</feature>
<dbReference type="Gene3D" id="3.10.580.10">
    <property type="entry name" value="CBS-domain"/>
    <property type="match status" value="1"/>
</dbReference>
<dbReference type="InterPro" id="IPR045095">
    <property type="entry name" value="ACDP"/>
</dbReference>
<evidence type="ECO:0000256" key="4">
    <source>
        <dbReference type="ARBA" id="ARBA00022989"/>
    </source>
</evidence>
<gene>
    <name evidence="12" type="ORF">BLGHR1_13148</name>
</gene>
<dbReference type="PANTHER" id="PTHR12064">
    <property type="entry name" value="METAL TRANSPORTER CNNM"/>
    <property type="match status" value="1"/>
</dbReference>
<evidence type="ECO:0000256" key="8">
    <source>
        <dbReference type="SAM" id="MobiDB-lite"/>
    </source>
</evidence>
<dbReference type="PROSITE" id="PS51371">
    <property type="entry name" value="CBS"/>
    <property type="match status" value="1"/>
</dbReference>
<keyword evidence="4 7" id="KW-1133">Transmembrane helix</keyword>
<dbReference type="Proteomes" id="UP000275772">
    <property type="component" value="Unassembled WGS sequence"/>
</dbReference>
<dbReference type="VEuPathDB" id="FungiDB:BLGHR1_13148"/>
<reference evidence="12 13" key="1">
    <citation type="submission" date="2017-11" db="EMBL/GenBank/DDBJ databases">
        <authorList>
            <person name="Kracher B."/>
        </authorList>
    </citation>
    <scope>NUCLEOTIDE SEQUENCE [LARGE SCALE GENOMIC DNA]</scope>
    <source>
        <strain evidence="12 13">RACE1</strain>
    </source>
</reference>
<dbReference type="GO" id="GO:0010960">
    <property type="term" value="P:magnesium ion homeostasis"/>
    <property type="evidence" value="ECO:0007669"/>
    <property type="project" value="InterPro"/>
</dbReference>
<dbReference type="GO" id="GO:0005737">
    <property type="term" value="C:cytoplasm"/>
    <property type="evidence" value="ECO:0007669"/>
    <property type="project" value="TreeGrafter"/>
</dbReference>
<keyword evidence="5 7" id="KW-0472">Membrane</keyword>
<feature type="compositionally biased region" description="Basic residues" evidence="8">
    <location>
        <begin position="659"/>
        <end position="671"/>
    </location>
</feature>
<feature type="compositionally biased region" description="Polar residues" evidence="8">
    <location>
        <begin position="720"/>
        <end position="750"/>
    </location>
</feature>
<dbReference type="SUPFAM" id="SSF54631">
    <property type="entry name" value="CBS-domain pair"/>
    <property type="match status" value="1"/>
</dbReference>
<name>A0A383URF7_BLUHO</name>
<feature type="transmembrane region" description="Helical" evidence="9">
    <location>
        <begin position="178"/>
        <end position="198"/>
    </location>
</feature>
<feature type="region of interest" description="Disordered" evidence="8">
    <location>
        <begin position="635"/>
        <end position="676"/>
    </location>
</feature>
<protein>
    <submittedName>
        <fullName evidence="12">Uncharacterized protein</fullName>
    </submittedName>
</protein>
<keyword evidence="6" id="KW-0129">CBS domain</keyword>
<evidence type="ECO:0000259" key="10">
    <source>
        <dbReference type="PROSITE" id="PS51371"/>
    </source>
</evidence>
<dbReference type="InterPro" id="IPR002550">
    <property type="entry name" value="CNNM"/>
</dbReference>
<accession>A0A383URF7</accession>
<dbReference type="GO" id="GO:0016020">
    <property type="term" value="C:membrane"/>
    <property type="evidence" value="ECO:0007669"/>
    <property type="project" value="UniProtKB-SubCell"/>
</dbReference>